<dbReference type="VEuPathDB" id="FungiDB:RhiirFUN_002771"/>
<name>U9US42_RHIID</name>
<dbReference type="AlphaFoldDB" id="U9US42"/>
<sequence>MNLQTAKVVYSTGDNYSVQNLSSYGPIFGISGLFIGIDSWYDGSPSFYPKIDNVPIGRILSDDCEKKLFAYQQSMIC</sequence>
<evidence type="ECO:0000313" key="1">
    <source>
        <dbReference type="EMBL" id="ESA18406.1"/>
    </source>
</evidence>
<dbReference type="HOGENOM" id="CLU_2639326_0_0_1"/>
<protein>
    <submittedName>
        <fullName evidence="1">Uncharacterized protein</fullName>
    </submittedName>
</protein>
<accession>U9US42</accession>
<dbReference type="EMBL" id="KI279248">
    <property type="protein sequence ID" value="ESA18406.1"/>
    <property type="molecule type" value="Genomic_DNA"/>
</dbReference>
<reference evidence="1" key="1">
    <citation type="submission" date="2013-07" db="EMBL/GenBank/DDBJ databases">
        <title>The genome of an arbuscular mycorrhizal fungus provides insights into the evolution of the oldest plant symbiosis.</title>
        <authorList>
            <consortium name="DOE Joint Genome Institute"/>
            <person name="Tisserant E."/>
            <person name="Malbreil M."/>
            <person name="Kuo A."/>
            <person name="Kohler A."/>
            <person name="Symeonidi A."/>
            <person name="Balestrini R."/>
            <person name="Charron P."/>
            <person name="Duensing N."/>
            <person name="Frei-dit-Frey N."/>
            <person name="Gianinazzi-Pearson V."/>
            <person name="Gilbert B."/>
            <person name="Handa Y."/>
            <person name="Hijri M."/>
            <person name="Kaul R."/>
            <person name="Kawaguchi M."/>
            <person name="Krajinski F."/>
            <person name="Lammers P."/>
            <person name="Lapierre D."/>
            <person name="Masclaux F.G."/>
            <person name="Murat C."/>
            <person name="Morin E."/>
            <person name="Ndikumana S."/>
            <person name="Pagni M."/>
            <person name="Petitpierre D."/>
            <person name="Requena N."/>
            <person name="Rosikiewicz P."/>
            <person name="Riley R."/>
            <person name="Saito K."/>
            <person name="San Clemente H."/>
            <person name="Shapiro H."/>
            <person name="van Tuinen D."/>
            <person name="Becard G."/>
            <person name="Bonfante P."/>
            <person name="Paszkowski U."/>
            <person name="Shachar-Hill Y."/>
            <person name="Young J.P."/>
            <person name="Sanders I.R."/>
            <person name="Henrissat B."/>
            <person name="Rensing S.A."/>
            <person name="Grigoriev I.V."/>
            <person name="Corradi N."/>
            <person name="Roux C."/>
            <person name="Martin F."/>
        </authorList>
    </citation>
    <scope>NUCLEOTIDE SEQUENCE</scope>
    <source>
        <strain evidence="1">DAOM 197198</strain>
    </source>
</reference>
<proteinExistence type="predicted"/>
<gene>
    <name evidence="1" type="ORF">GLOINDRAFT_20736</name>
</gene>
<organism evidence="1">
    <name type="scientific">Rhizophagus irregularis (strain DAOM 181602 / DAOM 197198 / MUCL 43194)</name>
    <name type="common">Arbuscular mycorrhizal fungus</name>
    <name type="synonym">Glomus intraradices</name>
    <dbReference type="NCBI Taxonomy" id="747089"/>
    <lineage>
        <taxon>Eukaryota</taxon>
        <taxon>Fungi</taxon>
        <taxon>Fungi incertae sedis</taxon>
        <taxon>Mucoromycota</taxon>
        <taxon>Glomeromycotina</taxon>
        <taxon>Glomeromycetes</taxon>
        <taxon>Glomerales</taxon>
        <taxon>Glomeraceae</taxon>
        <taxon>Rhizophagus</taxon>
    </lineage>
</organism>